<accession>A0AA89I1M3</accession>
<dbReference type="AlphaFoldDB" id="A0AA89I1M3"/>
<evidence type="ECO:0000259" key="1">
    <source>
        <dbReference type="Pfam" id="PF03551"/>
    </source>
</evidence>
<proteinExistence type="predicted"/>
<dbReference type="EMBL" id="AYZB01000005">
    <property type="protein sequence ID" value="KRM23942.1"/>
    <property type="molecule type" value="Genomic_DNA"/>
</dbReference>
<name>A0AA89I1M3_9LACO</name>
<gene>
    <name evidence="2" type="ORF">FC90_GL001182</name>
</gene>
<evidence type="ECO:0000313" key="3">
    <source>
        <dbReference type="Proteomes" id="UP000050823"/>
    </source>
</evidence>
<dbReference type="InterPro" id="IPR005149">
    <property type="entry name" value="Tscrpt_reg_PadR_N"/>
</dbReference>
<sequence length="107" mass="12233">MIGLNPQLKKGLLEFCVLATLKKEDSYGYQIIKDTSNVVEISDSTLYPILKRLEAQGEIESYRVEHNGRLRKYFHLTLAGQASIDSFLADWPAVMGIYTYIRECNND</sequence>
<reference evidence="2 3" key="1">
    <citation type="journal article" date="2015" name="Genome Announc.">
        <title>Expanding the biotechnology potential of lactobacilli through comparative genomics of 213 strains and associated genera.</title>
        <authorList>
            <person name="Sun Z."/>
            <person name="Harris H.M."/>
            <person name="McCann A."/>
            <person name="Guo C."/>
            <person name="Argimon S."/>
            <person name="Zhang W."/>
            <person name="Yang X."/>
            <person name="Jeffery I.B."/>
            <person name="Cooney J.C."/>
            <person name="Kagawa T.F."/>
            <person name="Liu W."/>
            <person name="Song Y."/>
            <person name="Salvetti E."/>
            <person name="Wrobel A."/>
            <person name="Rasinkangas P."/>
            <person name="Parkhill J."/>
            <person name="Rea M.C."/>
            <person name="O'Sullivan O."/>
            <person name="Ritari J."/>
            <person name="Douillard F.P."/>
            <person name="Paul Ross R."/>
            <person name="Yang R."/>
            <person name="Briner A.E."/>
            <person name="Felis G.E."/>
            <person name="de Vos W.M."/>
            <person name="Barrangou R."/>
            <person name="Klaenhammer T.R."/>
            <person name="Caufield P.W."/>
            <person name="Cui Y."/>
            <person name="Zhang H."/>
            <person name="O'Toole P.W."/>
        </authorList>
    </citation>
    <scope>NUCLEOTIDE SEQUENCE [LARGE SCALE GENOMIC DNA]</scope>
    <source>
        <strain evidence="2 3">DSM 20719</strain>
    </source>
</reference>
<organism evidence="2 3">
    <name type="scientific">Latilactobacillus graminis DSM 20719</name>
    <dbReference type="NCBI Taxonomy" id="1423752"/>
    <lineage>
        <taxon>Bacteria</taxon>
        <taxon>Bacillati</taxon>
        <taxon>Bacillota</taxon>
        <taxon>Bacilli</taxon>
        <taxon>Lactobacillales</taxon>
        <taxon>Lactobacillaceae</taxon>
        <taxon>Latilactobacillus</taxon>
    </lineage>
</organism>
<comment type="caution">
    <text evidence="2">The sequence shown here is derived from an EMBL/GenBank/DDBJ whole genome shotgun (WGS) entry which is preliminary data.</text>
</comment>
<dbReference type="PANTHER" id="PTHR33169">
    <property type="entry name" value="PADR-FAMILY TRANSCRIPTIONAL REGULATOR"/>
    <property type="match status" value="1"/>
</dbReference>
<dbReference type="InterPro" id="IPR036390">
    <property type="entry name" value="WH_DNA-bd_sf"/>
</dbReference>
<evidence type="ECO:0000313" key="2">
    <source>
        <dbReference type="EMBL" id="KRM23942.1"/>
    </source>
</evidence>
<dbReference type="InterPro" id="IPR052509">
    <property type="entry name" value="Metal_resp_DNA-bind_regulator"/>
</dbReference>
<dbReference type="Proteomes" id="UP000050823">
    <property type="component" value="Unassembled WGS sequence"/>
</dbReference>
<feature type="domain" description="Transcription regulator PadR N-terminal" evidence="1">
    <location>
        <begin position="17"/>
        <end position="84"/>
    </location>
</feature>
<dbReference type="SUPFAM" id="SSF46785">
    <property type="entry name" value="Winged helix' DNA-binding domain"/>
    <property type="match status" value="1"/>
</dbReference>
<dbReference type="InterPro" id="IPR036388">
    <property type="entry name" value="WH-like_DNA-bd_sf"/>
</dbReference>
<dbReference type="Pfam" id="PF03551">
    <property type="entry name" value="PadR"/>
    <property type="match status" value="1"/>
</dbReference>
<dbReference type="Gene3D" id="1.10.10.10">
    <property type="entry name" value="Winged helix-like DNA-binding domain superfamily/Winged helix DNA-binding domain"/>
    <property type="match status" value="1"/>
</dbReference>
<protein>
    <submittedName>
        <fullName evidence="2">Transcriptional regulator PadR-like family protein</fullName>
    </submittedName>
</protein>
<dbReference type="PANTHER" id="PTHR33169:SF24">
    <property type="entry name" value="TRANSCRIPTIONAL REGULATOR, PADR FAMILY"/>
    <property type="match status" value="1"/>
</dbReference>